<name>A0A8H3M509_9GLOM</name>
<organism evidence="1 2">
    <name type="scientific">Rhizophagus clarus</name>
    <dbReference type="NCBI Taxonomy" id="94130"/>
    <lineage>
        <taxon>Eukaryota</taxon>
        <taxon>Fungi</taxon>
        <taxon>Fungi incertae sedis</taxon>
        <taxon>Mucoromycota</taxon>
        <taxon>Glomeromycotina</taxon>
        <taxon>Glomeromycetes</taxon>
        <taxon>Glomerales</taxon>
        <taxon>Glomeraceae</taxon>
        <taxon>Rhizophagus</taxon>
    </lineage>
</organism>
<protein>
    <submittedName>
        <fullName evidence="1">Uncharacterized protein</fullName>
    </submittedName>
</protein>
<sequence length="78" mass="9354">MNTKVNYTYFEYKCSEYLIQKIEQYQDQLFTILLTKYSYLNAQFKASLQQLNDNDVADTNNIELRDHRVLQIVHAIND</sequence>
<dbReference type="EMBL" id="BLAL01000262">
    <property type="protein sequence ID" value="GES98140.1"/>
    <property type="molecule type" value="Genomic_DNA"/>
</dbReference>
<dbReference type="Proteomes" id="UP000615446">
    <property type="component" value="Unassembled WGS sequence"/>
</dbReference>
<proteinExistence type="predicted"/>
<reference evidence="1" key="1">
    <citation type="submission" date="2019-10" db="EMBL/GenBank/DDBJ databases">
        <title>Conservation and host-specific expression of non-tandemly repeated heterogenous ribosome RNA gene in arbuscular mycorrhizal fungi.</title>
        <authorList>
            <person name="Maeda T."/>
            <person name="Kobayashi Y."/>
            <person name="Nakagawa T."/>
            <person name="Ezawa T."/>
            <person name="Yamaguchi K."/>
            <person name="Bino T."/>
            <person name="Nishimoto Y."/>
            <person name="Shigenobu S."/>
            <person name="Kawaguchi M."/>
        </authorList>
    </citation>
    <scope>NUCLEOTIDE SEQUENCE</scope>
    <source>
        <strain evidence="1">HR1</strain>
    </source>
</reference>
<accession>A0A8H3M509</accession>
<dbReference type="AlphaFoldDB" id="A0A8H3M509"/>
<comment type="caution">
    <text evidence="1">The sequence shown here is derived from an EMBL/GenBank/DDBJ whole genome shotgun (WGS) entry which is preliminary data.</text>
</comment>
<evidence type="ECO:0000313" key="2">
    <source>
        <dbReference type="Proteomes" id="UP000615446"/>
    </source>
</evidence>
<gene>
    <name evidence="1" type="ORF">RCL2_002470000</name>
</gene>
<evidence type="ECO:0000313" key="1">
    <source>
        <dbReference type="EMBL" id="GES98140.1"/>
    </source>
</evidence>